<dbReference type="Proteomes" id="UP001165653">
    <property type="component" value="Unassembled WGS sequence"/>
</dbReference>
<feature type="domain" description="Cytochrome c" evidence="5">
    <location>
        <begin position="34"/>
        <end position="169"/>
    </location>
</feature>
<dbReference type="Gene3D" id="1.10.760.10">
    <property type="entry name" value="Cytochrome c-like domain"/>
    <property type="match status" value="1"/>
</dbReference>
<evidence type="ECO:0000256" key="2">
    <source>
        <dbReference type="ARBA" id="ARBA00022723"/>
    </source>
</evidence>
<name>A0ABT3G8Q6_9BACT</name>
<evidence type="ECO:0000256" key="3">
    <source>
        <dbReference type="ARBA" id="ARBA00023004"/>
    </source>
</evidence>
<dbReference type="InterPro" id="IPR036909">
    <property type="entry name" value="Cyt_c-like_dom_sf"/>
</dbReference>
<dbReference type="PANTHER" id="PTHR35008:SF4">
    <property type="entry name" value="BLL4482 PROTEIN"/>
    <property type="match status" value="1"/>
</dbReference>
<dbReference type="EMBL" id="JAPDDR010000013">
    <property type="protein sequence ID" value="MCW1916241.1"/>
    <property type="molecule type" value="Genomic_DNA"/>
</dbReference>
<dbReference type="InterPro" id="IPR051459">
    <property type="entry name" value="Cytochrome_c-type_DH"/>
</dbReference>
<evidence type="ECO:0000313" key="6">
    <source>
        <dbReference type="EMBL" id="MCW1916241.1"/>
    </source>
</evidence>
<evidence type="ECO:0000256" key="4">
    <source>
        <dbReference type="PROSITE-ProRule" id="PRU00433"/>
    </source>
</evidence>
<proteinExistence type="predicted"/>
<evidence type="ECO:0000256" key="1">
    <source>
        <dbReference type="ARBA" id="ARBA00022617"/>
    </source>
</evidence>
<dbReference type="SUPFAM" id="SSF46626">
    <property type="entry name" value="Cytochrome c"/>
    <property type="match status" value="1"/>
</dbReference>
<reference evidence="6" key="1">
    <citation type="submission" date="2022-10" db="EMBL/GenBank/DDBJ databases">
        <title>Luteolibacter sp. GHJ8, whole genome shotgun sequencing project.</title>
        <authorList>
            <person name="Zhao G."/>
            <person name="Shen L."/>
        </authorList>
    </citation>
    <scope>NUCLEOTIDE SEQUENCE</scope>
    <source>
        <strain evidence="6">GHJ8</strain>
    </source>
</reference>
<dbReference type="InterPro" id="IPR009056">
    <property type="entry name" value="Cyt_c-like_dom"/>
</dbReference>
<gene>
    <name evidence="6" type="ORF">OJ996_21805</name>
</gene>
<comment type="caution">
    <text evidence="6">The sequence shown here is derived from an EMBL/GenBank/DDBJ whole genome shotgun (WGS) entry which is preliminary data.</text>
</comment>
<accession>A0ABT3G8Q6</accession>
<dbReference type="PROSITE" id="PS51007">
    <property type="entry name" value="CYTC"/>
    <property type="match status" value="1"/>
</dbReference>
<dbReference type="PANTHER" id="PTHR35008">
    <property type="entry name" value="BLL4482 PROTEIN-RELATED"/>
    <property type="match status" value="1"/>
</dbReference>
<keyword evidence="2 4" id="KW-0479">Metal-binding</keyword>
<evidence type="ECO:0000259" key="5">
    <source>
        <dbReference type="PROSITE" id="PS51007"/>
    </source>
</evidence>
<sequence length="191" mass="20501">MKFSPAISYTLLLGGILYICLGPELRKPERTEAEKVAHGKYLVSLGGCADCHTPKIMTDRGLVNDESRAFAGHPEDMELPNPAQTGGPWGAATVGMTAWSGPWGISYASNLTPDPATGLWSEDVFISAMKTGKSRGIGRAILPPMPWEALGKASDEDLKAIYAYLKTLPPVFNQVPDPVAPVEYEVQTAGR</sequence>
<protein>
    <submittedName>
        <fullName evidence="6">Diheme cytochrome c-553</fullName>
    </submittedName>
</protein>
<organism evidence="6 7">
    <name type="scientific">Luteolibacter rhizosphaerae</name>
    <dbReference type="NCBI Taxonomy" id="2989719"/>
    <lineage>
        <taxon>Bacteria</taxon>
        <taxon>Pseudomonadati</taxon>
        <taxon>Verrucomicrobiota</taxon>
        <taxon>Verrucomicrobiia</taxon>
        <taxon>Verrucomicrobiales</taxon>
        <taxon>Verrucomicrobiaceae</taxon>
        <taxon>Luteolibacter</taxon>
    </lineage>
</organism>
<keyword evidence="7" id="KW-1185">Reference proteome</keyword>
<keyword evidence="1 4" id="KW-0349">Heme</keyword>
<dbReference type="RefSeq" id="WP_264515811.1">
    <property type="nucleotide sequence ID" value="NZ_JAPDDR010000013.1"/>
</dbReference>
<keyword evidence="3 4" id="KW-0408">Iron</keyword>
<evidence type="ECO:0000313" key="7">
    <source>
        <dbReference type="Proteomes" id="UP001165653"/>
    </source>
</evidence>